<protein>
    <submittedName>
        <fullName evidence="3">Uncharacterized protein</fullName>
    </submittedName>
</protein>
<dbReference type="WBParaSite" id="PSU_v2.g19026.t1">
    <property type="protein sequence ID" value="PSU_v2.g19026.t1"/>
    <property type="gene ID" value="PSU_v2.g19026"/>
</dbReference>
<evidence type="ECO:0000256" key="1">
    <source>
        <dbReference type="SAM" id="MobiDB-lite"/>
    </source>
</evidence>
<evidence type="ECO:0000313" key="3">
    <source>
        <dbReference type="WBParaSite" id="PSU_v2.g19026.t1"/>
    </source>
</evidence>
<feature type="region of interest" description="Disordered" evidence="1">
    <location>
        <begin position="75"/>
        <end position="101"/>
    </location>
</feature>
<feature type="compositionally biased region" description="Basic and acidic residues" evidence="1">
    <location>
        <begin position="81"/>
        <end position="101"/>
    </location>
</feature>
<evidence type="ECO:0000313" key="2">
    <source>
        <dbReference type="Proteomes" id="UP000887577"/>
    </source>
</evidence>
<proteinExistence type="predicted"/>
<keyword evidence="2" id="KW-1185">Reference proteome</keyword>
<reference evidence="3" key="1">
    <citation type="submission" date="2022-11" db="UniProtKB">
        <authorList>
            <consortium name="WormBaseParasite"/>
        </authorList>
    </citation>
    <scope>IDENTIFICATION</scope>
</reference>
<dbReference type="Proteomes" id="UP000887577">
    <property type="component" value="Unplaced"/>
</dbReference>
<name>A0A914YHS0_9BILA</name>
<organism evidence="2 3">
    <name type="scientific">Panagrolaimus superbus</name>
    <dbReference type="NCBI Taxonomy" id="310955"/>
    <lineage>
        <taxon>Eukaryota</taxon>
        <taxon>Metazoa</taxon>
        <taxon>Ecdysozoa</taxon>
        <taxon>Nematoda</taxon>
        <taxon>Chromadorea</taxon>
        <taxon>Rhabditida</taxon>
        <taxon>Tylenchina</taxon>
        <taxon>Panagrolaimomorpha</taxon>
        <taxon>Panagrolaimoidea</taxon>
        <taxon>Panagrolaimidae</taxon>
        <taxon>Panagrolaimus</taxon>
    </lineage>
</organism>
<dbReference type="AlphaFoldDB" id="A0A914YHS0"/>
<sequence>MAAAAPGRGAVRGEAAGLHVAAGGRLRDRRQLAVVVPAAVAAGRPAQPVAGLGPGTPPVVTAAFPVRPGGAVLHPAVRPDGQARADRHGAGRHDHGGPVGD</sequence>
<accession>A0A914YHS0</accession>